<evidence type="ECO:0000313" key="1">
    <source>
        <dbReference type="EMBL" id="KAJ3843841.1"/>
    </source>
</evidence>
<evidence type="ECO:0000313" key="2">
    <source>
        <dbReference type="Proteomes" id="UP001163846"/>
    </source>
</evidence>
<keyword evidence="2" id="KW-1185">Reference proteome</keyword>
<reference evidence="1" key="1">
    <citation type="submission" date="2022-08" db="EMBL/GenBank/DDBJ databases">
        <authorList>
            <consortium name="DOE Joint Genome Institute"/>
            <person name="Min B."/>
            <person name="Riley R."/>
            <person name="Sierra-Patev S."/>
            <person name="Naranjo-Ortiz M."/>
            <person name="Looney B."/>
            <person name="Konkel Z."/>
            <person name="Slot J.C."/>
            <person name="Sakamoto Y."/>
            <person name="Steenwyk J.L."/>
            <person name="Rokas A."/>
            <person name="Carro J."/>
            <person name="Camarero S."/>
            <person name="Ferreira P."/>
            <person name="Molpeceres G."/>
            <person name="Ruiz-Duenas F.J."/>
            <person name="Serrano A."/>
            <person name="Henrissat B."/>
            <person name="Drula E."/>
            <person name="Hughes K.W."/>
            <person name="Mata J.L."/>
            <person name="Ishikawa N.K."/>
            <person name="Vargas-Isla R."/>
            <person name="Ushijima S."/>
            <person name="Smith C.A."/>
            <person name="Ahrendt S."/>
            <person name="Andreopoulos W."/>
            <person name="He G."/>
            <person name="Labutti K."/>
            <person name="Lipzen A."/>
            <person name="Ng V."/>
            <person name="Sandor L."/>
            <person name="Barry K."/>
            <person name="Martinez A.T."/>
            <person name="Xiao Y."/>
            <person name="Gibbons J.G."/>
            <person name="Terashima K."/>
            <person name="Hibbett D.S."/>
            <person name="Grigoriev I.V."/>
        </authorList>
    </citation>
    <scope>NUCLEOTIDE SEQUENCE</scope>
    <source>
        <strain evidence="1">TFB9207</strain>
    </source>
</reference>
<dbReference type="AlphaFoldDB" id="A0AA38UK73"/>
<gene>
    <name evidence="1" type="ORF">F5878DRAFT_603692</name>
</gene>
<accession>A0AA38UK73</accession>
<protein>
    <submittedName>
        <fullName evidence="1">Uncharacterized protein</fullName>
    </submittedName>
</protein>
<sequence length="170" mass="18694">MVFRSEPLSKVIRLPLRAGEEPEDVQAVLVPLPKDTTGTVFGQRIAEYPQRFNTYLLDSNDFVVNPQAVWDAPTASSQFAITNINPSGFALDNRALFVGPFNDDRFIAVVCTHKKPGSGEYISSTSQYSFNSFKIQGKNAMSFTMVNAEDGGDSDFHDTVVGVAVTYTKK</sequence>
<organism evidence="1 2">
    <name type="scientific">Lentinula raphanica</name>
    <dbReference type="NCBI Taxonomy" id="153919"/>
    <lineage>
        <taxon>Eukaryota</taxon>
        <taxon>Fungi</taxon>
        <taxon>Dikarya</taxon>
        <taxon>Basidiomycota</taxon>
        <taxon>Agaricomycotina</taxon>
        <taxon>Agaricomycetes</taxon>
        <taxon>Agaricomycetidae</taxon>
        <taxon>Agaricales</taxon>
        <taxon>Marasmiineae</taxon>
        <taxon>Omphalotaceae</taxon>
        <taxon>Lentinula</taxon>
    </lineage>
</organism>
<dbReference type="EMBL" id="MU805966">
    <property type="protein sequence ID" value="KAJ3843841.1"/>
    <property type="molecule type" value="Genomic_DNA"/>
</dbReference>
<dbReference type="Proteomes" id="UP001163846">
    <property type="component" value="Unassembled WGS sequence"/>
</dbReference>
<name>A0AA38UK73_9AGAR</name>
<proteinExistence type="predicted"/>
<comment type="caution">
    <text evidence="1">The sequence shown here is derived from an EMBL/GenBank/DDBJ whole genome shotgun (WGS) entry which is preliminary data.</text>
</comment>